<dbReference type="OrthoDB" id="4966at2759"/>
<feature type="compositionally biased region" description="Polar residues" evidence="1">
    <location>
        <begin position="63"/>
        <end position="81"/>
    </location>
</feature>
<dbReference type="AlphaFoldDB" id="A0A811V9G2"/>
<evidence type="ECO:0000256" key="1">
    <source>
        <dbReference type="SAM" id="MobiDB-lite"/>
    </source>
</evidence>
<feature type="compositionally biased region" description="Low complexity" evidence="1">
    <location>
        <begin position="48"/>
        <end position="62"/>
    </location>
</feature>
<protein>
    <submittedName>
        <fullName evidence="2">(Mediterranean fruit fly) hypothetical protein</fullName>
    </submittedName>
</protein>
<dbReference type="EMBL" id="CAJHJT010000056">
    <property type="protein sequence ID" value="CAD7012056.1"/>
    <property type="molecule type" value="Genomic_DNA"/>
</dbReference>
<evidence type="ECO:0000313" key="2">
    <source>
        <dbReference type="EMBL" id="CAD7012056.1"/>
    </source>
</evidence>
<gene>
    <name evidence="2" type="ORF">CCAP1982_LOCUS20158</name>
</gene>
<reference evidence="2" key="1">
    <citation type="submission" date="2020-11" db="EMBL/GenBank/DDBJ databases">
        <authorList>
            <person name="Whitehead M."/>
        </authorList>
    </citation>
    <scope>NUCLEOTIDE SEQUENCE</scope>
    <source>
        <strain evidence="2">EGII</strain>
    </source>
</reference>
<dbReference type="Proteomes" id="UP000606786">
    <property type="component" value="Unassembled WGS sequence"/>
</dbReference>
<proteinExistence type="predicted"/>
<feature type="compositionally biased region" description="Polar residues" evidence="1">
    <location>
        <begin position="1"/>
        <end position="22"/>
    </location>
</feature>
<name>A0A811V9G2_CERCA</name>
<feature type="compositionally biased region" description="Polar residues" evidence="1">
    <location>
        <begin position="89"/>
        <end position="100"/>
    </location>
</feature>
<sequence length="109" mass="11786">MKQLSETVGQPQQNGIAIATSTQQQQQQPPPLALQRHCAEDLASNGEQKQQQTPQQQQQLMQSPTNKSGLQLALTVNGSIGSSSSSSSNFLAQNGKNGSENGKWMFIYI</sequence>
<accession>A0A811V9G2</accession>
<feature type="region of interest" description="Disordered" evidence="1">
    <location>
        <begin position="1"/>
        <end position="101"/>
    </location>
</feature>
<evidence type="ECO:0000313" key="3">
    <source>
        <dbReference type="Proteomes" id="UP000606786"/>
    </source>
</evidence>
<keyword evidence="3" id="KW-1185">Reference proteome</keyword>
<comment type="caution">
    <text evidence="2">The sequence shown here is derived from an EMBL/GenBank/DDBJ whole genome shotgun (WGS) entry which is preliminary data.</text>
</comment>
<organism evidence="2 3">
    <name type="scientific">Ceratitis capitata</name>
    <name type="common">Mediterranean fruit fly</name>
    <name type="synonym">Tephritis capitata</name>
    <dbReference type="NCBI Taxonomy" id="7213"/>
    <lineage>
        <taxon>Eukaryota</taxon>
        <taxon>Metazoa</taxon>
        <taxon>Ecdysozoa</taxon>
        <taxon>Arthropoda</taxon>
        <taxon>Hexapoda</taxon>
        <taxon>Insecta</taxon>
        <taxon>Pterygota</taxon>
        <taxon>Neoptera</taxon>
        <taxon>Endopterygota</taxon>
        <taxon>Diptera</taxon>
        <taxon>Brachycera</taxon>
        <taxon>Muscomorpha</taxon>
        <taxon>Tephritoidea</taxon>
        <taxon>Tephritidae</taxon>
        <taxon>Ceratitis</taxon>
        <taxon>Ceratitis</taxon>
    </lineage>
</organism>